<dbReference type="PRINTS" id="PR00007">
    <property type="entry name" value="COMPLEMNTC1Q"/>
</dbReference>
<evidence type="ECO:0000313" key="7">
    <source>
        <dbReference type="Ensembl" id="ENSPREP00000033855.1"/>
    </source>
</evidence>
<keyword evidence="5" id="KW-1133">Transmembrane helix</keyword>
<evidence type="ECO:0000256" key="1">
    <source>
        <dbReference type="ARBA" id="ARBA00004498"/>
    </source>
</evidence>
<proteinExistence type="predicted"/>
<dbReference type="SUPFAM" id="SSF49842">
    <property type="entry name" value="TNF-like"/>
    <property type="match status" value="1"/>
</dbReference>
<accession>A0A3P9QI46</accession>
<feature type="compositionally biased region" description="Basic and acidic residues" evidence="4">
    <location>
        <begin position="113"/>
        <end position="125"/>
    </location>
</feature>
<dbReference type="OrthoDB" id="8964326at2759"/>
<protein>
    <submittedName>
        <fullName evidence="7">Complement C1q subcomponent subunit C-like</fullName>
    </submittedName>
</protein>
<dbReference type="Gene3D" id="2.60.120.40">
    <property type="match status" value="1"/>
</dbReference>
<dbReference type="Ensembl" id="ENSPRET00000034235.1">
    <property type="protein sequence ID" value="ENSPREP00000033855.1"/>
    <property type="gene ID" value="ENSPREG00000022933.1"/>
</dbReference>
<feature type="region of interest" description="Disordered" evidence="4">
    <location>
        <begin position="104"/>
        <end position="186"/>
    </location>
</feature>
<evidence type="ECO:0000256" key="5">
    <source>
        <dbReference type="SAM" id="Phobius"/>
    </source>
</evidence>
<reference evidence="8" key="1">
    <citation type="submission" date="2013-11" db="EMBL/GenBank/DDBJ databases">
        <title>The genomic landscape of the Guanapo guppy.</title>
        <authorList>
            <person name="Kuenstner A."/>
            <person name="Dreyer C."/>
        </authorList>
    </citation>
    <scope>NUCLEOTIDE SEQUENCE</scope>
    <source>
        <strain evidence="8">Guanapo</strain>
    </source>
</reference>
<dbReference type="KEGG" id="pret:103464342"/>
<evidence type="ECO:0000259" key="6">
    <source>
        <dbReference type="PROSITE" id="PS50871"/>
    </source>
</evidence>
<keyword evidence="3" id="KW-0272">Extracellular matrix</keyword>
<reference evidence="7" key="3">
    <citation type="submission" date="2025-09" db="UniProtKB">
        <authorList>
            <consortium name="Ensembl"/>
        </authorList>
    </citation>
    <scope>IDENTIFICATION</scope>
    <source>
        <strain evidence="7">Guanapo</strain>
    </source>
</reference>
<evidence type="ECO:0000256" key="2">
    <source>
        <dbReference type="ARBA" id="ARBA00022525"/>
    </source>
</evidence>
<feature type="compositionally biased region" description="Gly residues" evidence="4">
    <location>
        <begin position="158"/>
        <end position="167"/>
    </location>
</feature>
<dbReference type="Pfam" id="PF00386">
    <property type="entry name" value="C1q"/>
    <property type="match status" value="1"/>
</dbReference>
<keyword evidence="8" id="KW-1185">Reference proteome</keyword>
<evidence type="ECO:0000313" key="8">
    <source>
        <dbReference type="Proteomes" id="UP000242638"/>
    </source>
</evidence>
<keyword evidence="5" id="KW-0812">Transmembrane</keyword>
<dbReference type="InterPro" id="IPR008983">
    <property type="entry name" value="Tumour_necrosis_fac-like_dom"/>
</dbReference>
<keyword evidence="2" id="KW-0964">Secreted</keyword>
<sequence>MQNCRIRNLSSHDFLLTSSSGCCRTRSFSSVCFLLPQLDFIFPSIHFILTYLTLLVSPRFLLSSFPPLLVSLMLLRRFLLTGALLSLAGPLLVAMETCPAMPGMPGIPGLPGRDGRDGQKGEKGDPGATERTGSLGPQKGLKGEPGLAGPPGKRGPSGEPGGPGSAGIPGPRGEPGEAGSDAAQQKAAFSVARGTSVFPAKSSTIRFTKVITNIENDFNTETGRFRCRVSGMYYFVYHASLEDKLCVQLKLDEKLLALFCDNRRKKQVTSGGLAVYVSQGQEVWLETRDNRGMTGRANGFSIFSGFLLHPY</sequence>
<dbReference type="InterPro" id="IPR050392">
    <property type="entry name" value="Collagen/C1q_domain"/>
</dbReference>
<organism evidence="7 8">
    <name type="scientific">Poecilia reticulata</name>
    <name type="common">Guppy</name>
    <name type="synonym">Acanthophacelus reticulatus</name>
    <dbReference type="NCBI Taxonomy" id="8081"/>
    <lineage>
        <taxon>Eukaryota</taxon>
        <taxon>Metazoa</taxon>
        <taxon>Chordata</taxon>
        <taxon>Craniata</taxon>
        <taxon>Vertebrata</taxon>
        <taxon>Euteleostomi</taxon>
        <taxon>Actinopterygii</taxon>
        <taxon>Neopterygii</taxon>
        <taxon>Teleostei</taxon>
        <taxon>Neoteleostei</taxon>
        <taxon>Acanthomorphata</taxon>
        <taxon>Ovalentaria</taxon>
        <taxon>Atherinomorphae</taxon>
        <taxon>Cyprinodontiformes</taxon>
        <taxon>Poeciliidae</taxon>
        <taxon>Poeciliinae</taxon>
        <taxon>Poecilia</taxon>
    </lineage>
</organism>
<dbReference type="GeneTree" id="ENSGT00940000161227"/>
<dbReference type="RefSeq" id="XP_008406591.1">
    <property type="nucleotide sequence ID" value="XM_008408369.2"/>
</dbReference>
<dbReference type="PROSITE" id="PS50871">
    <property type="entry name" value="C1Q"/>
    <property type="match status" value="1"/>
</dbReference>
<comment type="subcellular location">
    <subcellularLocation>
        <location evidence="1">Secreted</location>
        <location evidence="1">Extracellular space</location>
        <location evidence="1">Extracellular matrix</location>
    </subcellularLocation>
</comment>
<feature type="transmembrane region" description="Helical" evidence="5">
    <location>
        <begin position="74"/>
        <end position="95"/>
    </location>
</feature>
<dbReference type="PANTHER" id="PTHR15427:SF29">
    <property type="entry name" value="COMPLEMENT C1Q SUBCOMPONENT SUBUNIT C"/>
    <property type="match status" value="1"/>
</dbReference>
<dbReference type="GeneID" id="103464342"/>
<dbReference type="Proteomes" id="UP000242638">
    <property type="component" value="Unassembled WGS sequence"/>
</dbReference>
<evidence type="ECO:0000256" key="4">
    <source>
        <dbReference type="SAM" id="MobiDB-lite"/>
    </source>
</evidence>
<evidence type="ECO:0000256" key="3">
    <source>
        <dbReference type="ARBA" id="ARBA00022530"/>
    </source>
</evidence>
<dbReference type="SMART" id="SM00110">
    <property type="entry name" value="C1Q"/>
    <property type="match status" value="1"/>
</dbReference>
<keyword evidence="5" id="KW-0472">Membrane</keyword>
<dbReference type="InterPro" id="IPR001073">
    <property type="entry name" value="C1q_dom"/>
</dbReference>
<dbReference type="OMA" id="RGTNEYP"/>
<dbReference type="PANTHER" id="PTHR15427">
    <property type="entry name" value="EMILIN ELASTIN MICROFIBRIL INTERFACE-LOCATED PROTEIN ELASTIN MICROFIBRIL INTERFACER"/>
    <property type="match status" value="1"/>
</dbReference>
<name>A0A3P9QI46_POERE</name>
<feature type="transmembrane region" description="Helical" evidence="5">
    <location>
        <begin position="40"/>
        <end position="62"/>
    </location>
</feature>
<dbReference type="AlphaFoldDB" id="A0A3P9QI46"/>
<dbReference type="Bgee" id="ENSPREG00000022933">
    <property type="expression patterns" value="Expressed in head and 1 other cell type or tissue"/>
</dbReference>
<dbReference type="STRING" id="8081.ENSPREP00000033855"/>
<reference evidence="7" key="2">
    <citation type="submission" date="2025-08" db="UniProtKB">
        <authorList>
            <consortium name="Ensembl"/>
        </authorList>
    </citation>
    <scope>IDENTIFICATION</scope>
    <source>
        <strain evidence="7">Guanapo</strain>
    </source>
</reference>
<feature type="domain" description="C1q" evidence="6">
    <location>
        <begin position="182"/>
        <end position="311"/>
    </location>
</feature>